<protein>
    <submittedName>
        <fullName evidence="1">Uncharacterized protein</fullName>
    </submittedName>
</protein>
<evidence type="ECO:0000313" key="2">
    <source>
        <dbReference type="Proteomes" id="UP000499080"/>
    </source>
</evidence>
<accession>A0A4Y2HH78</accession>
<dbReference type="Proteomes" id="UP000499080">
    <property type="component" value="Unassembled WGS sequence"/>
</dbReference>
<name>A0A4Y2HH78_ARAVE</name>
<comment type="caution">
    <text evidence="1">The sequence shown here is derived from an EMBL/GenBank/DDBJ whole genome shotgun (WGS) entry which is preliminary data.</text>
</comment>
<proteinExistence type="predicted"/>
<gene>
    <name evidence="1" type="ORF">AVEN_4263_1</name>
</gene>
<sequence>MLSLHFFRSSRFCVYAGARCNATTIIIQGNLIFCRIFRGMCSLARFPFFNLSKHESCERVWKGDFQSENGCDSGLMLELEVERRNFKYDLERRGCCGSVCS</sequence>
<reference evidence="1 2" key="1">
    <citation type="journal article" date="2019" name="Sci. Rep.">
        <title>Orb-weaving spider Araneus ventricosus genome elucidates the spidroin gene catalogue.</title>
        <authorList>
            <person name="Kono N."/>
            <person name="Nakamura H."/>
            <person name="Ohtoshi R."/>
            <person name="Moran D.A.P."/>
            <person name="Shinohara A."/>
            <person name="Yoshida Y."/>
            <person name="Fujiwara M."/>
            <person name="Mori M."/>
            <person name="Tomita M."/>
            <person name="Arakawa K."/>
        </authorList>
    </citation>
    <scope>NUCLEOTIDE SEQUENCE [LARGE SCALE GENOMIC DNA]</scope>
</reference>
<evidence type="ECO:0000313" key="1">
    <source>
        <dbReference type="EMBL" id="GBM64685.1"/>
    </source>
</evidence>
<dbReference type="AlphaFoldDB" id="A0A4Y2HH78"/>
<dbReference type="EMBL" id="BGPR01258645">
    <property type="protein sequence ID" value="GBM64685.1"/>
    <property type="molecule type" value="Genomic_DNA"/>
</dbReference>
<organism evidence="1 2">
    <name type="scientific">Araneus ventricosus</name>
    <name type="common">Orbweaver spider</name>
    <name type="synonym">Epeira ventricosa</name>
    <dbReference type="NCBI Taxonomy" id="182803"/>
    <lineage>
        <taxon>Eukaryota</taxon>
        <taxon>Metazoa</taxon>
        <taxon>Ecdysozoa</taxon>
        <taxon>Arthropoda</taxon>
        <taxon>Chelicerata</taxon>
        <taxon>Arachnida</taxon>
        <taxon>Araneae</taxon>
        <taxon>Araneomorphae</taxon>
        <taxon>Entelegynae</taxon>
        <taxon>Araneoidea</taxon>
        <taxon>Araneidae</taxon>
        <taxon>Araneus</taxon>
    </lineage>
</organism>
<keyword evidence="2" id="KW-1185">Reference proteome</keyword>